<dbReference type="Proteomes" id="UP000000763">
    <property type="component" value="Chromosome 5"/>
</dbReference>
<sequence length="103" mass="11259">MKAEEARRTSTVAPRLPIFLSLPDLARGLEEWRGGGATVMLWSLAESPLSAASGKKSRSWIIALSEEKGKVYRCPCMTLLVCTGHHIAYLPYHGSLTGCKDLN</sequence>
<organism evidence="1 2">
    <name type="scientific">Oryza sativa subsp. japonica</name>
    <name type="common">Rice</name>
    <dbReference type="NCBI Taxonomy" id="39947"/>
    <lineage>
        <taxon>Eukaryota</taxon>
        <taxon>Viridiplantae</taxon>
        <taxon>Streptophyta</taxon>
        <taxon>Embryophyta</taxon>
        <taxon>Tracheophyta</taxon>
        <taxon>Spermatophyta</taxon>
        <taxon>Magnoliopsida</taxon>
        <taxon>Liliopsida</taxon>
        <taxon>Poales</taxon>
        <taxon>Poaceae</taxon>
        <taxon>BOP clade</taxon>
        <taxon>Oryzoideae</taxon>
        <taxon>Oryzeae</taxon>
        <taxon>Oryzinae</taxon>
        <taxon>Oryza</taxon>
        <taxon>Oryza sativa</taxon>
    </lineage>
</organism>
<proteinExistence type="predicted"/>
<dbReference type="EMBL" id="AC130730">
    <property type="protein sequence ID" value="AAU10830.1"/>
    <property type="molecule type" value="Genomic_DNA"/>
</dbReference>
<accession>B7F0E3</accession>
<evidence type="ECO:0000313" key="1">
    <source>
        <dbReference type="EMBL" id="AAU10830.1"/>
    </source>
</evidence>
<name>B7F0E3_ORYSJ</name>
<gene>
    <name evidence="1" type="ORF">P0681D04.12</name>
</gene>
<protein>
    <submittedName>
        <fullName evidence="1">Uncharacterized protein</fullName>
    </submittedName>
</protein>
<reference evidence="2" key="2">
    <citation type="journal article" date="2008" name="Nucleic Acids Res.">
        <title>The rice annotation project database (RAP-DB): 2008 update.</title>
        <authorList>
            <consortium name="The rice annotation project (RAP)"/>
        </authorList>
    </citation>
    <scope>GENOME REANNOTATION</scope>
    <source>
        <strain evidence="2">cv. Nipponbare</strain>
    </source>
</reference>
<dbReference type="AlphaFoldDB" id="B7F0E3"/>
<reference evidence="2" key="1">
    <citation type="journal article" date="2005" name="Nature">
        <title>The map-based sequence of the rice genome.</title>
        <authorList>
            <consortium name="International rice genome sequencing project (IRGSP)"/>
            <person name="Matsumoto T."/>
            <person name="Wu J."/>
            <person name="Kanamori H."/>
            <person name="Katayose Y."/>
            <person name="Fujisawa M."/>
            <person name="Namiki N."/>
            <person name="Mizuno H."/>
            <person name="Yamamoto K."/>
            <person name="Antonio B.A."/>
            <person name="Baba T."/>
            <person name="Sakata K."/>
            <person name="Nagamura Y."/>
            <person name="Aoki H."/>
            <person name="Arikawa K."/>
            <person name="Arita K."/>
            <person name="Bito T."/>
            <person name="Chiden Y."/>
            <person name="Fujitsuka N."/>
            <person name="Fukunaka R."/>
            <person name="Hamada M."/>
            <person name="Harada C."/>
            <person name="Hayashi A."/>
            <person name="Hijishita S."/>
            <person name="Honda M."/>
            <person name="Hosokawa S."/>
            <person name="Ichikawa Y."/>
            <person name="Idonuma A."/>
            <person name="Iijima M."/>
            <person name="Ikeda M."/>
            <person name="Ikeno M."/>
            <person name="Ito K."/>
            <person name="Ito S."/>
            <person name="Ito T."/>
            <person name="Ito Y."/>
            <person name="Ito Y."/>
            <person name="Iwabuchi A."/>
            <person name="Kamiya K."/>
            <person name="Karasawa W."/>
            <person name="Kurita K."/>
            <person name="Katagiri S."/>
            <person name="Kikuta A."/>
            <person name="Kobayashi H."/>
            <person name="Kobayashi N."/>
            <person name="Machita K."/>
            <person name="Maehara T."/>
            <person name="Masukawa M."/>
            <person name="Mizubayashi T."/>
            <person name="Mukai Y."/>
            <person name="Nagasaki H."/>
            <person name="Nagata Y."/>
            <person name="Naito S."/>
            <person name="Nakashima M."/>
            <person name="Nakama Y."/>
            <person name="Nakamichi Y."/>
            <person name="Nakamura M."/>
            <person name="Meguro A."/>
            <person name="Negishi M."/>
            <person name="Ohta I."/>
            <person name="Ohta T."/>
            <person name="Okamoto M."/>
            <person name="Ono N."/>
            <person name="Saji S."/>
            <person name="Sakaguchi M."/>
            <person name="Sakai K."/>
            <person name="Shibata M."/>
            <person name="Shimokawa T."/>
            <person name="Song J."/>
            <person name="Takazaki Y."/>
            <person name="Terasawa K."/>
            <person name="Tsugane M."/>
            <person name="Tsuji K."/>
            <person name="Ueda S."/>
            <person name="Waki K."/>
            <person name="Yamagata H."/>
            <person name="Yamamoto M."/>
            <person name="Yamamoto S."/>
            <person name="Yamane H."/>
            <person name="Yoshiki S."/>
            <person name="Yoshihara R."/>
            <person name="Yukawa K."/>
            <person name="Zhong H."/>
            <person name="Yano M."/>
            <person name="Yuan Q."/>
            <person name="Ouyang S."/>
            <person name="Liu J."/>
            <person name="Jones K.M."/>
            <person name="Gansberger K."/>
            <person name="Moffat K."/>
            <person name="Hill J."/>
            <person name="Bera J."/>
            <person name="Fadrosh D."/>
            <person name="Jin S."/>
            <person name="Johri S."/>
            <person name="Kim M."/>
            <person name="Overton L."/>
            <person name="Reardon M."/>
            <person name="Tsitrin T."/>
            <person name="Vuong H."/>
            <person name="Weaver B."/>
            <person name="Ciecko A."/>
            <person name="Tallon L."/>
            <person name="Jackson J."/>
            <person name="Pai G."/>
            <person name="Aken S.V."/>
            <person name="Utterback T."/>
            <person name="Reidmuller S."/>
            <person name="Feldblyum T."/>
            <person name="Hsiao J."/>
            <person name="Zismann V."/>
            <person name="Iobst S."/>
            <person name="de Vazeille A.R."/>
            <person name="Buell C.R."/>
            <person name="Ying K."/>
            <person name="Li Y."/>
            <person name="Lu T."/>
            <person name="Huang Y."/>
            <person name="Zhao Q."/>
            <person name="Feng Q."/>
            <person name="Zhang L."/>
            <person name="Zhu J."/>
            <person name="Weng Q."/>
            <person name="Mu J."/>
            <person name="Lu Y."/>
            <person name="Fan D."/>
            <person name="Liu Y."/>
            <person name="Guan J."/>
            <person name="Zhang Y."/>
            <person name="Yu S."/>
            <person name="Liu X."/>
            <person name="Zhang Y."/>
            <person name="Hong G."/>
            <person name="Han B."/>
            <person name="Choisne N."/>
            <person name="Demange N."/>
            <person name="Orjeda G."/>
            <person name="Samain S."/>
            <person name="Cattolico L."/>
            <person name="Pelletier E."/>
            <person name="Couloux A."/>
            <person name="Segurens B."/>
            <person name="Wincker P."/>
            <person name="D'Hont A."/>
            <person name="Scarpelli C."/>
            <person name="Weissenbach J."/>
            <person name="Salanoubat M."/>
            <person name="Quetier F."/>
            <person name="Yu Y."/>
            <person name="Kim H.R."/>
            <person name="Rambo T."/>
            <person name="Currie J."/>
            <person name="Collura K."/>
            <person name="Luo M."/>
            <person name="Yang T."/>
            <person name="Ammiraju J.S.S."/>
            <person name="Engler F."/>
            <person name="Soderlund C."/>
            <person name="Wing R.A."/>
            <person name="Palmer L.E."/>
            <person name="de la Bastide M."/>
            <person name="Spiegel L."/>
            <person name="Nascimento L."/>
            <person name="Zutavern T."/>
            <person name="O'Shaughnessy A."/>
            <person name="Dike S."/>
            <person name="Dedhia N."/>
            <person name="Preston R."/>
            <person name="Balija V."/>
            <person name="McCombie W.R."/>
            <person name="Chow T."/>
            <person name="Chen H."/>
            <person name="Chung M."/>
            <person name="Chen C."/>
            <person name="Shaw J."/>
            <person name="Wu H."/>
            <person name="Hsiao K."/>
            <person name="Chao Y."/>
            <person name="Chu M."/>
            <person name="Cheng C."/>
            <person name="Hour A."/>
            <person name="Lee P."/>
            <person name="Lin S."/>
            <person name="Lin Y."/>
            <person name="Liou J."/>
            <person name="Liu S."/>
            <person name="Hsing Y."/>
            <person name="Raghuvanshi S."/>
            <person name="Mohanty A."/>
            <person name="Bharti A.K."/>
            <person name="Gaur A."/>
            <person name="Gupta V."/>
            <person name="Kumar D."/>
            <person name="Ravi V."/>
            <person name="Vij S."/>
            <person name="Kapur A."/>
            <person name="Khurana P."/>
            <person name="Khurana P."/>
            <person name="Khurana J.P."/>
            <person name="Tyagi A.K."/>
            <person name="Gaikwad K."/>
            <person name="Singh A."/>
            <person name="Dalal V."/>
            <person name="Srivastava S."/>
            <person name="Dixit A."/>
            <person name="Pal A.K."/>
            <person name="Ghazi I.A."/>
            <person name="Yadav M."/>
            <person name="Pandit A."/>
            <person name="Bhargava A."/>
            <person name="Sureshbabu K."/>
            <person name="Batra K."/>
            <person name="Sharma T.R."/>
            <person name="Mohapatra T."/>
            <person name="Singh N.K."/>
            <person name="Messing J."/>
            <person name="Nelson A.B."/>
            <person name="Fuks G."/>
            <person name="Kavchok S."/>
            <person name="Keizer G."/>
            <person name="Linton E."/>
            <person name="Llaca V."/>
            <person name="Song R."/>
            <person name="Tanyolac B."/>
            <person name="Young S."/>
            <person name="Ho-Il K."/>
            <person name="Hahn J.H."/>
            <person name="Sangsakoo G."/>
            <person name="Vanavichit A."/>
            <person name="de Mattos Luiz.A.T."/>
            <person name="Zimmer P.D."/>
            <person name="Malone G."/>
            <person name="Dellagostin O."/>
            <person name="de Oliveira A.C."/>
            <person name="Bevan M."/>
            <person name="Bancroft I."/>
            <person name="Minx P."/>
            <person name="Cordum H."/>
            <person name="Wilson R."/>
            <person name="Cheng Z."/>
            <person name="Jin W."/>
            <person name="Jiang J."/>
            <person name="Leong S.A."/>
            <person name="Iwama H."/>
            <person name="Gojobori T."/>
            <person name="Itoh T."/>
            <person name="Niimura Y."/>
            <person name="Fujii Y."/>
            <person name="Habara T."/>
            <person name="Sakai H."/>
            <person name="Sato Y."/>
            <person name="Wilson G."/>
            <person name="Kumar K."/>
            <person name="McCouch S."/>
            <person name="Juretic N."/>
            <person name="Hoen D."/>
            <person name="Wright S."/>
            <person name="Bruskiewich R."/>
            <person name="Bureau T."/>
            <person name="Miyao A."/>
            <person name="Hirochika H."/>
            <person name="Nishikawa T."/>
            <person name="Kadowaki K."/>
            <person name="Sugiura M."/>
            <person name="Burr B."/>
            <person name="Sasaki T."/>
        </authorList>
    </citation>
    <scope>NUCLEOTIDE SEQUENCE [LARGE SCALE GENOMIC DNA]</scope>
    <source>
        <strain evidence="2">cv. Nipponbare</strain>
    </source>
</reference>
<evidence type="ECO:0000313" key="2">
    <source>
        <dbReference type="Proteomes" id="UP000000763"/>
    </source>
</evidence>